<accession>G9YV94</accession>
<evidence type="ECO:0000256" key="1">
    <source>
        <dbReference type="SAM" id="MobiDB-lite"/>
    </source>
</evidence>
<comment type="caution">
    <text evidence="2">The sequence shown here is derived from an EMBL/GenBank/DDBJ whole genome shotgun (WGS) entry which is preliminary data.</text>
</comment>
<name>G9YV94_FLAPL</name>
<evidence type="ECO:0000313" key="3">
    <source>
        <dbReference type="Proteomes" id="UP000004459"/>
    </source>
</evidence>
<dbReference type="Proteomes" id="UP000004459">
    <property type="component" value="Unassembled WGS sequence"/>
</dbReference>
<evidence type="ECO:0000313" key="2">
    <source>
        <dbReference type="EMBL" id="EHM40665.1"/>
    </source>
</evidence>
<gene>
    <name evidence="2" type="ORF">HMPREF0372_03460</name>
</gene>
<sequence>MVPSPFPNQACPPSLSDSITQYLEKCGRNAARREKGGEGMKPKGRFLSVSKKWPRPLF</sequence>
<feature type="region of interest" description="Disordered" evidence="1">
    <location>
        <begin position="30"/>
        <end position="58"/>
    </location>
</feature>
<proteinExistence type="predicted"/>
<protein>
    <submittedName>
        <fullName evidence="2">Uncharacterized protein</fullName>
    </submittedName>
</protein>
<organism evidence="2 3">
    <name type="scientific">Flavonifractor plautii ATCC 29863</name>
    <dbReference type="NCBI Taxonomy" id="411475"/>
    <lineage>
        <taxon>Bacteria</taxon>
        <taxon>Bacillati</taxon>
        <taxon>Bacillota</taxon>
        <taxon>Clostridia</taxon>
        <taxon>Eubacteriales</taxon>
        <taxon>Oscillospiraceae</taxon>
        <taxon>Flavonifractor</taxon>
    </lineage>
</organism>
<feature type="compositionally biased region" description="Basic and acidic residues" evidence="1">
    <location>
        <begin position="30"/>
        <end position="41"/>
    </location>
</feature>
<dbReference type="HOGENOM" id="CLU_2972815_0_0_9"/>
<dbReference type="EMBL" id="AGCK01000284">
    <property type="protein sequence ID" value="EHM40665.1"/>
    <property type="molecule type" value="Genomic_DNA"/>
</dbReference>
<dbReference type="AlphaFoldDB" id="G9YV94"/>
<reference evidence="2 3" key="1">
    <citation type="submission" date="2011-08" db="EMBL/GenBank/DDBJ databases">
        <authorList>
            <person name="Weinstock G."/>
            <person name="Sodergren E."/>
            <person name="Clifton S."/>
            <person name="Fulton L."/>
            <person name="Fulton B."/>
            <person name="Courtney L."/>
            <person name="Fronick C."/>
            <person name="Harrison M."/>
            <person name="Strong C."/>
            <person name="Farmer C."/>
            <person name="Delahaunty K."/>
            <person name="Markovic C."/>
            <person name="Hall O."/>
            <person name="Minx P."/>
            <person name="Tomlinson C."/>
            <person name="Mitreva M."/>
            <person name="Hou S."/>
            <person name="Chen J."/>
            <person name="Wollam A."/>
            <person name="Pepin K.H."/>
            <person name="Johnson M."/>
            <person name="Bhonagiri V."/>
            <person name="Zhang X."/>
            <person name="Suruliraj S."/>
            <person name="Warren W."/>
            <person name="Chinwalla A."/>
            <person name="Mardis E.R."/>
            <person name="Wilson R.K."/>
        </authorList>
    </citation>
    <scope>NUCLEOTIDE SEQUENCE [LARGE SCALE GENOMIC DNA]</scope>
    <source>
        <strain evidence="2 3">ATCC 29863</strain>
    </source>
</reference>